<comment type="caution">
    <text evidence="2">The sequence shown here is derived from an EMBL/GenBank/DDBJ whole genome shotgun (WGS) entry which is preliminary data.</text>
</comment>
<organism evidence="2 3">
    <name type="scientific">Cardiocondyla obscurior</name>
    <dbReference type="NCBI Taxonomy" id="286306"/>
    <lineage>
        <taxon>Eukaryota</taxon>
        <taxon>Metazoa</taxon>
        <taxon>Ecdysozoa</taxon>
        <taxon>Arthropoda</taxon>
        <taxon>Hexapoda</taxon>
        <taxon>Insecta</taxon>
        <taxon>Pterygota</taxon>
        <taxon>Neoptera</taxon>
        <taxon>Endopterygota</taxon>
        <taxon>Hymenoptera</taxon>
        <taxon>Apocrita</taxon>
        <taxon>Aculeata</taxon>
        <taxon>Formicoidea</taxon>
        <taxon>Formicidae</taxon>
        <taxon>Myrmicinae</taxon>
        <taxon>Cardiocondyla</taxon>
    </lineage>
</organism>
<dbReference type="Proteomes" id="UP001430953">
    <property type="component" value="Unassembled WGS sequence"/>
</dbReference>
<feature type="compositionally biased region" description="Basic residues" evidence="1">
    <location>
        <begin position="20"/>
        <end position="32"/>
    </location>
</feature>
<evidence type="ECO:0000256" key="1">
    <source>
        <dbReference type="SAM" id="MobiDB-lite"/>
    </source>
</evidence>
<feature type="region of interest" description="Disordered" evidence="1">
    <location>
        <begin position="20"/>
        <end position="62"/>
    </location>
</feature>
<sequence length="87" mass="10126">MTLCLAWLCVYENIKKKKKKKYMKERKKKRKKETQTGLPQIAEADRQRAEQPGGANTPAVADGNEHFIELVAFPRPRRILHSALRHE</sequence>
<evidence type="ECO:0000313" key="3">
    <source>
        <dbReference type="Proteomes" id="UP001430953"/>
    </source>
</evidence>
<gene>
    <name evidence="2" type="ORF">PUN28_014233</name>
</gene>
<proteinExistence type="predicted"/>
<evidence type="ECO:0000313" key="2">
    <source>
        <dbReference type="EMBL" id="KAL0109000.1"/>
    </source>
</evidence>
<keyword evidence="3" id="KW-1185">Reference proteome</keyword>
<dbReference type="EMBL" id="JADYXP020000015">
    <property type="protein sequence ID" value="KAL0109000.1"/>
    <property type="molecule type" value="Genomic_DNA"/>
</dbReference>
<accession>A0AAW2F1K8</accession>
<name>A0AAW2F1K8_9HYME</name>
<reference evidence="2 3" key="1">
    <citation type="submission" date="2023-03" db="EMBL/GenBank/DDBJ databases">
        <title>High recombination rates correlate with genetic variation in Cardiocondyla obscurior ants.</title>
        <authorList>
            <person name="Errbii M."/>
        </authorList>
    </citation>
    <scope>NUCLEOTIDE SEQUENCE [LARGE SCALE GENOMIC DNA]</scope>
    <source>
        <strain evidence="2">Alpha-2009</strain>
        <tissue evidence="2">Whole body</tissue>
    </source>
</reference>
<protein>
    <submittedName>
        <fullName evidence="2">Uncharacterized protein</fullName>
    </submittedName>
</protein>
<dbReference type="AlphaFoldDB" id="A0AAW2F1K8"/>